<dbReference type="Proteomes" id="UP000749471">
    <property type="component" value="Unassembled WGS sequence"/>
</dbReference>
<name>A0ABS6EB78_9FIRM</name>
<organism evidence="2 3">
    <name type="scientific">Tissierella simiarum</name>
    <dbReference type="NCBI Taxonomy" id="2841534"/>
    <lineage>
        <taxon>Bacteria</taxon>
        <taxon>Bacillati</taxon>
        <taxon>Bacillota</taxon>
        <taxon>Tissierellia</taxon>
        <taxon>Tissierellales</taxon>
        <taxon>Tissierellaceae</taxon>
        <taxon>Tissierella</taxon>
    </lineage>
</organism>
<proteinExistence type="predicted"/>
<reference evidence="2 3" key="1">
    <citation type="submission" date="2021-06" db="EMBL/GenBank/DDBJ databases">
        <authorList>
            <person name="Sun Q."/>
            <person name="Li D."/>
        </authorList>
    </citation>
    <scope>NUCLEOTIDE SEQUENCE [LARGE SCALE GENOMIC DNA]</scope>
    <source>
        <strain evidence="2 3">MSJ-40</strain>
    </source>
</reference>
<dbReference type="RefSeq" id="WP_216521476.1">
    <property type="nucleotide sequence ID" value="NZ_JAHLPM010000018.1"/>
</dbReference>
<dbReference type="EMBL" id="JAHLPM010000018">
    <property type="protein sequence ID" value="MBU5439690.1"/>
    <property type="molecule type" value="Genomic_DNA"/>
</dbReference>
<accession>A0ABS6EB78</accession>
<dbReference type="PROSITE" id="PS01148">
    <property type="entry name" value="UPF0033"/>
    <property type="match status" value="1"/>
</dbReference>
<protein>
    <submittedName>
        <fullName evidence="2">Sulfurtransferase TusA family protein</fullName>
    </submittedName>
</protein>
<sequence length="74" mass="8350">MVRKVDCLGDFCPVPSIKAKHTFKGLKKGEKAIIVSDHSCAPSNIRDVLKQYNCNIEINEVMEGIYEIIIEKLD</sequence>
<evidence type="ECO:0000313" key="2">
    <source>
        <dbReference type="EMBL" id="MBU5439690.1"/>
    </source>
</evidence>
<keyword evidence="3" id="KW-1185">Reference proteome</keyword>
<evidence type="ECO:0000259" key="1">
    <source>
        <dbReference type="PROSITE" id="PS01148"/>
    </source>
</evidence>
<evidence type="ECO:0000313" key="3">
    <source>
        <dbReference type="Proteomes" id="UP000749471"/>
    </source>
</evidence>
<comment type="caution">
    <text evidence="2">The sequence shown here is derived from an EMBL/GenBank/DDBJ whole genome shotgun (WGS) entry which is preliminary data.</text>
</comment>
<feature type="domain" description="UPF0033" evidence="1">
    <location>
        <begin position="5"/>
        <end position="29"/>
    </location>
</feature>
<dbReference type="Pfam" id="PF01206">
    <property type="entry name" value="TusA"/>
    <property type="match status" value="1"/>
</dbReference>
<gene>
    <name evidence="2" type="ORF">KQI42_16870</name>
</gene>
<dbReference type="CDD" id="cd00291">
    <property type="entry name" value="SirA_YedF_YeeD"/>
    <property type="match status" value="1"/>
</dbReference>
<dbReference type="InterPro" id="IPR001455">
    <property type="entry name" value="TusA-like"/>
</dbReference>